<feature type="compositionally biased region" description="Polar residues" evidence="1">
    <location>
        <begin position="61"/>
        <end position="79"/>
    </location>
</feature>
<evidence type="ECO:0000313" key="3">
    <source>
        <dbReference type="Proteomes" id="UP001179858"/>
    </source>
</evidence>
<organism evidence="2 3">
    <name type="scientific">Latilactobacillus sakei</name>
    <name type="common">Lactobacillus sakei</name>
    <dbReference type="NCBI Taxonomy" id="1599"/>
    <lineage>
        <taxon>Bacteria</taxon>
        <taxon>Bacillati</taxon>
        <taxon>Bacillota</taxon>
        <taxon>Bacilli</taxon>
        <taxon>Lactobacillales</taxon>
        <taxon>Lactobacillaceae</taxon>
        <taxon>Latilactobacillus</taxon>
    </lineage>
</organism>
<feature type="compositionally biased region" description="Low complexity" evidence="1">
    <location>
        <begin position="37"/>
        <end position="47"/>
    </location>
</feature>
<sequence>MNKMGVFMSLVVTFVVGVVVGWQVLGTKAVTQEKLPTTTETSQSSQTNNIQPDQNSDEGPTENQPQTSESQSTADATTV</sequence>
<accession>A0AAF0GSP1</accession>
<dbReference type="RefSeq" id="WP_094365688.1">
    <property type="nucleotide sequence ID" value="NZ_CBCRTW010000001.1"/>
</dbReference>
<dbReference type="AlphaFoldDB" id="A0AAF0GSP1"/>
<name>A0AAF0GSP1_LATSK</name>
<dbReference type="EMBL" id="CP122959">
    <property type="protein sequence ID" value="WGI19839.1"/>
    <property type="molecule type" value="Genomic_DNA"/>
</dbReference>
<reference evidence="2" key="1">
    <citation type="submission" date="2023-04" db="EMBL/GenBank/DDBJ databases">
        <title>Novel strain of Lactilactobacillus sakei and use thereof.</title>
        <authorList>
            <person name="Kim S.Y."/>
        </authorList>
    </citation>
    <scope>NUCLEOTIDE SEQUENCE</scope>
    <source>
        <strain evidence="2">HUP1</strain>
    </source>
</reference>
<dbReference type="GeneID" id="57133521"/>
<dbReference type="Proteomes" id="UP001179858">
    <property type="component" value="Chromosome"/>
</dbReference>
<feature type="region of interest" description="Disordered" evidence="1">
    <location>
        <begin position="29"/>
        <end position="79"/>
    </location>
</feature>
<protein>
    <submittedName>
        <fullName evidence="2">Uncharacterized protein</fullName>
    </submittedName>
</protein>
<gene>
    <name evidence="2" type="ORF">QBD03_03780</name>
</gene>
<evidence type="ECO:0000313" key="2">
    <source>
        <dbReference type="EMBL" id="WGI19839.1"/>
    </source>
</evidence>
<evidence type="ECO:0000256" key="1">
    <source>
        <dbReference type="SAM" id="MobiDB-lite"/>
    </source>
</evidence>
<proteinExistence type="predicted"/>